<keyword evidence="8" id="KW-0999">Mitochondrion inner membrane</keyword>
<evidence type="ECO:0000256" key="14">
    <source>
        <dbReference type="ARBA" id="ARBA00033401"/>
    </source>
</evidence>
<evidence type="ECO:0000313" key="17">
    <source>
        <dbReference type="Proteomes" id="UP000472240"/>
    </source>
</evidence>
<dbReference type="InterPro" id="IPR009947">
    <property type="entry name" value="NDUA7"/>
</dbReference>
<keyword evidence="11" id="KW-0496">Mitochondrion</keyword>
<dbReference type="PANTHER" id="PTHR12485">
    <property type="entry name" value="NADH-UBIQUINONE OXIDOREDUCTASE SUBUNIT B"/>
    <property type="match status" value="1"/>
</dbReference>
<keyword evidence="7" id="KW-0679">Respiratory chain</keyword>
<dbReference type="Ensembl" id="ENSRFET00010020499.1">
    <property type="protein sequence ID" value="ENSRFEP00010018816.1"/>
    <property type="gene ID" value="ENSRFEG00010012682.1"/>
</dbReference>
<evidence type="ECO:0000256" key="3">
    <source>
        <dbReference type="ARBA" id="ARBA00005482"/>
    </source>
</evidence>
<dbReference type="Proteomes" id="UP000472240">
    <property type="component" value="Chromosome 18"/>
</dbReference>
<evidence type="ECO:0000256" key="13">
    <source>
        <dbReference type="ARBA" id="ARBA00030360"/>
    </source>
</evidence>
<reference evidence="16 17" key="2">
    <citation type="journal article" date="2018" name="Annu Rev Anim Biosci">
        <title>Bat Biology, Genomes, and the Bat1K Project: To Generate Chromosome-Level Genomes for All Living Bat Species.</title>
        <authorList>
            <person name="Teeling E.C."/>
            <person name="Vernes S.C."/>
            <person name="Davalos L.M."/>
            <person name="Ray D.A."/>
            <person name="Gilbert M.T.P."/>
            <person name="Myers E."/>
        </authorList>
    </citation>
    <scope>NUCLEOTIDE SEQUENCE</scope>
</reference>
<organism evidence="16 17">
    <name type="scientific">Rhinolophus ferrumequinum</name>
    <name type="common">Greater horseshoe bat</name>
    <dbReference type="NCBI Taxonomy" id="59479"/>
    <lineage>
        <taxon>Eukaryota</taxon>
        <taxon>Metazoa</taxon>
        <taxon>Chordata</taxon>
        <taxon>Craniata</taxon>
        <taxon>Vertebrata</taxon>
        <taxon>Euteleostomi</taxon>
        <taxon>Mammalia</taxon>
        <taxon>Eutheria</taxon>
        <taxon>Laurasiatheria</taxon>
        <taxon>Chiroptera</taxon>
        <taxon>Yinpterochiroptera</taxon>
        <taxon>Rhinolophoidea</taxon>
        <taxon>Rhinolophidae</taxon>
        <taxon>Rhinolophinae</taxon>
        <taxon>Rhinolophus</taxon>
    </lineage>
</organism>
<evidence type="ECO:0000256" key="9">
    <source>
        <dbReference type="ARBA" id="ARBA00022982"/>
    </source>
</evidence>
<evidence type="ECO:0000256" key="12">
    <source>
        <dbReference type="ARBA" id="ARBA00023136"/>
    </source>
</evidence>
<accession>A0A671EZN3</accession>
<comment type="subunit">
    <text evidence="4">Complex I is composed of 45 different subunits.</text>
</comment>
<keyword evidence="9" id="KW-0249">Electron transport</keyword>
<name>A0A671EZN3_RHIFE</name>
<comment type="function">
    <text evidence="1">Accessory subunit of the mitochondrial membrane respiratory chain NADH dehydrogenase (Complex I), that is believed not to be involved in catalysis. Complex I functions in the transfer of electrons from NADH to the respiratory chain. The immediate electron acceptor for the enzyme is believed to be ubiquinone.</text>
</comment>
<dbReference type="PANTHER" id="PTHR12485:SF1">
    <property type="entry name" value="NADH DEHYDROGENASE [UBIQUINONE] 1 ALPHA SUBCOMPLEX SUBUNIT 7"/>
    <property type="match status" value="1"/>
</dbReference>
<comment type="similarity">
    <text evidence="3">Belongs to the complex I NDUFA7 subunit family.</text>
</comment>
<dbReference type="GO" id="GO:0006120">
    <property type="term" value="P:mitochondrial electron transport, NADH to ubiquinone"/>
    <property type="evidence" value="ECO:0007669"/>
    <property type="project" value="TreeGrafter"/>
</dbReference>
<proteinExistence type="inferred from homology"/>
<evidence type="ECO:0000256" key="6">
    <source>
        <dbReference type="ARBA" id="ARBA00022448"/>
    </source>
</evidence>
<gene>
    <name evidence="16" type="primary">NDUFA7</name>
</gene>
<dbReference type="GO" id="GO:0005743">
    <property type="term" value="C:mitochondrial inner membrane"/>
    <property type="evidence" value="ECO:0007669"/>
    <property type="project" value="UniProtKB-SubCell"/>
</dbReference>
<evidence type="ECO:0000256" key="7">
    <source>
        <dbReference type="ARBA" id="ARBA00022660"/>
    </source>
</evidence>
<evidence type="ECO:0000313" key="16">
    <source>
        <dbReference type="Ensembl" id="ENSRFEP00010018816.1"/>
    </source>
</evidence>
<dbReference type="Pfam" id="PF07347">
    <property type="entry name" value="CI-B14_5a"/>
    <property type="match status" value="1"/>
</dbReference>
<reference evidence="16 17" key="1">
    <citation type="journal article" date="2015" name="Annu Rev Anim Biosci">
        <title>The Genome 10K Project: a way forward.</title>
        <authorList>
            <person name="Koepfli K.P."/>
            <person name="Paten B."/>
            <person name="O'Brien S.J."/>
            <person name="Koepfli K.P."/>
            <person name="Paten B."/>
            <person name="Antunes A."/>
            <person name="Belov K."/>
            <person name="Bustamante C."/>
            <person name="Castoe T.A."/>
            <person name="Clawson H."/>
            <person name="Crawford A.J."/>
            <person name="Diekhans M."/>
            <person name="Distel D."/>
            <person name="Durbin R."/>
            <person name="Earl D."/>
            <person name="Fujita M.K."/>
            <person name="Gamble T."/>
            <person name="Georges A."/>
            <person name="Gemmell N."/>
            <person name="Gilbert M.T."/>
            <person name="Graves J.M."/>
            <person name="Green R.E."/>
            <person name="Hickey G."/>
            <person name="Jarvis E.D."/>
            <person name="Johnson W."/>
            <person name="Komissarov A."/>
            <person name="Korf I."/>
            <person name="Kuhn R."/>
            <person name="Larkin D.M."/>
            <person name="Lewin H."/>
            <person name="Lopez J.V."/>
            <person name="Ma J."/>
            <person name="Marques-Bonet T."/>
            <person name="Miller W."/>
            <person name="Murphy R."/>
            <person name="Pevzner P."/>
            <person name="Shapiro B."/>
            <person name="Steiner C."/>
            <person name="Tamazian G."/>
            <person name="Venkatesh B."/>
            <person name="Wang J."/>
            <person name="Wayne R."/>
            <person name="Wiley E."/>
            <person name="Yang H."/>
            <person name="Zhang G."/>
            <person name="Haussler D."/>
            <person name="Ryder O."/>
            <person name="O'Brien S.J."/>
        </authorList>
    </citation>
    <scope>NUCLEOTIDE SEQUENCE</scope>
</reference>
<reference evidence="16" key="4">
    <citation type="submission" date="2025-08" db="UniProtKB">
        <authorList>
            <consortium name="Ensembl"/>
        </authorList>
    </citation>
    <scope>IDENTIFICATION</scope>
</reference>
<comment type="subcellular location">
    <subcellularLocation>
        <location evidence="2">Mitochondrion inner membrane</location>
        <topology evidence="2">Peripheral membrane protein</topology>
        <orientation evidence="2">Matrix side</orientation>
    </subcellularLocation>
</comment>
<evidence type="ECO:0000256" key="15">
    <source>
        <dbReference type="SAM" id="MobiDB-lite"/>
    </source>
</evidence>
<dbReference type="GeneTree" id="ENSGT00390000006553"/>
<sequence length="308" mass="33285">FDRLHTASVHDGGTAAVGGEESRALGRTFIQRPSPALPHSRETERVLPSIPRGSDVAGALQERTEDGVCYPLHPEASKLGLRGAWGGKGRTGGRGVALQTPCARDPLLHSLLHPGLESLSAEIPLDREPESSLSRGPPTLDLFSPGHTPPPLAGDPLRHGISLVPAPDFPLHRTYISVPNCPSPVFMCPSRPVPLLYWGAQLADLLPLLLPQQDLQAKLQLRYQEIAKRTQPPPRLPVGPSHKLSNNHYCTRDGRREAMPPSIIMSAHKALVSGKPAKSSDVVATEKKAVTPAPPIQKWELSQDQPYL</sequence>
<feature type="region of interest" description="Disordered" evidence="15">
    <location>
        <begin position="274"/>
        <end position="308"/>
    </location>
</feature>
<protein>
    <recommendedName>
        <fullName evidence="5">NADH dehydrogenase [ubiquinone] 1 alpha subcomplex subunit 7</fullName>
    </recommendedName>
    <alternativeName>
        <fullName evidence="14">Complex I-B14.5a</fullName>
    </alternativeName>
    <alternativeName>
        <fullName evidence="13">NADH-ubiquinone oxidoreductase subunit B14.5a</fullName>
    </alternativeName>
</protein>
<keyword evidence="17" id="KW-1185">Reference proteome</keyword>
<keyword evidence="10" id="KW-0007">Acetylation</keyword>
<dbReference type="InParanoid" id="A0A671EZN3"/>
<evidence type="ECO:0000256" key="11">
    <source>
        <dbReference type="ARBA" id="ARBA00023128"/>
    </source>
</evidence>
<evidence type="ECO:0000256" key="2">
    <source>
        <dbReference type="ARBA" id="ARBA00004443"/>
    </source>
</evidence>
<reference evidence="16" key="5">
    <citation type="submission" date="2025-09" db="UniProtKB">
        <authorList>
            <consortium name="Ensembl"/>
        </authorList>
    </citation>
    <scope>IDENTIFICATION</scope>
</reference>
<evidence type="ECO:0000256" key="10">
    <source>
        <dbReference type="ARBA" id="ARBA00022990"/>
    </source>
</evidence>
<feature type="region of interest" description="Disordered" evidence="15">
    <location>
        <begin position="230"/>
        <end position="252"/>
    </location>
</feature>
<keyword evidence="6" id="KW-0813">Transport</keyword>
<reference evidence="17" key="3">
    <citation type="submission" date="2018-12" db="EMBL/GenBank/DDBJ databases">
        <title>G10K-VGP greater horseshoe bat female genome, primary haplotype.</title>
        <authorList>
            <person name="Teeling E."/>
            <person name="Myers G."/>
            <person name="Vernes S."/>
            <person name="Pippel M."/>
            <person name="Winkler S."/>
            <person name="Fedrigo O."/>
            <person name="Rhie A."/>
            <person name="Koren S."/>
            <person name="Phillippy A."/>
            <person name="Lewin H."/>
            <person name="Damas J."/>
            <person name="Howe K."/>
            <person name="Mountcastle J."/>
            <person name="Jarvis E.D."/>
        </authorList>
    </citation>
    <scope>NUCLEOTIDE SEQUENCE [LARGE SCALE GENOMIC DNA]</scope>
</reference>
<feature type="region of interest" description="Disordered" evidence="15">
    <location>
        <begin position="1"/>
        <end position="52"/>
    </location>
</feature>
<evidence type="ECO:0000256" key="8">
    <source>
        <dbReference type="ARBA" id="ARBA00022792"/>
    </source>
</evidence>
<evidence type="ECO:0000256" key="4">
    <source>
        <dbReference type="ARBA" id="ARBA00011533"/>
    </source>
</evidence>
<evidence type="ECO:0000256" key="1">
    <source>
        <dbReference type="ARBA" id="ARBA00003195"/>
    </source>
</evidence>
<keyword evidence="12" id="KW-0472">Membrane</keyword>
<evidence type="ECO:0000256" key="5">
    <source>
        <dbReference type="ARBA" id="ARBA00016383"/>
    </source>
</evidence>
<dbReference type="AlphaFoldDB" id="A0A671EZN3"/>